<keyword evidence="2" id="KW-1185">Reference proteome</keyword>
<reference evidence="1 2" key="2">
    <citation type="journal article" date="2022" name="Mol. Ecol. Resour.">
        <title>The genomes of chicory, endive, great burdock and yacon provide insights into Asteraceae paleo-polyploidization history and plant inulin production.</title>
        <authorList>
            <person name="Fan W."/>
            <person name="Wang S."/>
            <person name="Wang H."/>
            <person name="Wang A."/>
            <person name="Jiang F."/>
            <person name="Liu H."/>
            <person name="Zhao H."/>
            <person name="Xu D."/>
            <person name="Zhang Y."/>
        </authorList>
    </citation>
    <scope>NUCLEOTIDE SEQUENCE [LARGE SCALE GENOMIC DNA]</scope>
    <source>
        <strain evidence="2">cv. Yunnan</strain>
        <tissue evidence="1">Leaves</tissue>
    </source>
</reference>
<organism evidence="1 2">
    <name type="scientific">Smallanthus sonchifolius</name>
    <dbReference type="NCBI Taxonomy" id="185202"/>
    <lineage>
        <taxon>Eukaryota</taxon>
        <taxon>Viridiplantae</taxon>
        <taxon>Streptophyta</taxon>
        <taxon>Embryophyta</taxon>
        <taxon>Tracheophyta</taxon>
        <taxon>Spermatophyta</taxon>
        <taxon>Magnoliopsida</taxon>
        <taxon>eudicotyledons</taxon>
        <taxon>Gunneridae</taxon>
        <taxon>Pentapetalae</taxon>
        <taxon>asterids</taxon>
        <taxon>campanulids</taxon>
        <taxon>Asterales</taxon>
        <taxon>Asteraceae</taxon>
        <taxon>Asteroideae</taxon>
        <taxon>Heliantheae alliance</taxon>
        <taxon>Millerieae</taxon>
        <taxon>Smallanthus</taxon>
    </lineage>
</organism>
<dbReference type="Proteomes" id="UP001056120">
    <property type="component" value="Linkage Group LG21"/>
</dbReference>
<name>A0ACB9C8M1_9ASTR</name>
<accession>A0ACB9C8M1</accession>
<protein>
    <submittedName>
        <fullName evidence="1">Uncharacterized protein</fullName>
    </submittedName>
</protein>
<evidence type="ECO:0000313" key="1">
    <source>
        <dbReference type="EMBL" id="KAI3730611.1"/>
    </source>
</evidence>
<proteinExistence type="predicted"/>
<comment type="caution">
    <text evidence="1">The sequence shown here is derived from an EMBL/GenBank/DDBJ whole genome shotgun (WGS) entry which is preliminary data.</text>
</comment>
<reference evidence="2" key="1">
    <citation type="journal article" date="2022" name="Mol. Ecol. Resour.">
        <title>The genomes of chicory, endive, great burdock and yacon provide insights into Asteraceae palaeo-polyploidization history and plant inulin production.</title>
        <authorList>
            <person name="Fan W."/>
            <person name="Wang S."/>
            <person name="Wang H."/>
            <person name="Wang A."/>
            <person name="Jiang F."/>
            <person name="Liu H."/>
            <person name="Zhao H."/>
            <person name="Xu D."/>
            <person name="Zhang Y."/>
        </authorList>
    </citation>
    <scope>NUCLEOTIDE SEQUENCE [LARGE SCALE GENOMIC DNA]</scope>
    <source>
        <strain evidence="2">cv. Yunnan</strain>
    </source>
</reference>
<gene>
    <name evidence="1" type="ORF">L1987_61783</name>
</gene>
<sequence length="420" mass="47485">MDRYCEFCVNLRSVVYCKADAAYLCLSCDTKVHSANPLSKRHHRTLICDTCRRRPIYVGCYDHQKFMCRSCDLSQHDASSQHIKRVMNSYVGCPSARDLGALWGFDLTRFGSNSCASSNTSVVGLETNVHIKVCSIFKMLQQKEIHGGMQASTLQQLVDLLRVQTSDVGNIQSVIRCEEHKVDKNDTDQSSRKFWLGEEHPDHHEMILDPSSSPFTQLDRLESETDETDLQGDPFWLCKSRVPSGQLWSQNMQDLGVCEEPSCLDDLNMPDIDLTFRNFEELFRIEQEPTRVDQDKSMTMHMTNSESSPKKACYTSQFMSFSHSRFSAESSGTVCIDSGASPSCGSLEHHESAALEGKKNIQLLLSGKIQNKANVATERPDPTHENEQNHKVGSLKAMDLLQEASENQIKRFWCIVCCRS</sequence>
<evidence type="ECO:0000313" key="2">
    <source>
        <dbReference type="Proteomes" id="UP001056120"/>
    </source>
</evidence>
<dbReference type="EMBL" id="CM042038">
    <property type="protein sequence ID" value="KAI3730611.1"/>
    <property type="molecule type" value="Genomic_DNA"/>
</dbReference>